<dbReference type="InterPro" id="IPR001471">
    <property type="entry name" value="AP2/ERF_dom"/>
</dbReference>
<evidence type="ECO:0000313" key="10">
    <source>
        <dbReference type="Proteomes" id="UP000306102"/>
    </source>
</evidence>
<keyword evidence="6" id="KW-0539">Nucleus</keyword>
<dbReference type="GO" id="GO:0003700">
    <property type="term" value="F:DNA-binding transcription factor activity"/>
    <property type="evidence" value="ECO:0007669"/>
    <property type="project" value="InterPro"/>
</dbReference>
<dbReference type="CDD" id="cd00018">
    <property type="entry name" value="AP2"/>
    <property type="match status" value="1"/>
</dbReference>
<dbReference type="GO" id="GO:0006952">
    <property type="term" value="P:defense response"/>
    <property type="evidence" value="ECO:0007669"/>
    <property type="project" value="UniProtKB-KW"/>
</dbReference>
<keyword evidence="10" id="KW-1185">Reference proteome</keyword>
<organism evidence="9 10">
    <name type="scientific">Camellia sinensis var. sinensis</name>
    <name type="common">China tea</name>
    <dbReference type="NCBI Taxonomy" id="542762"/>
    <lineage>
        <taxon>Eukaryota</taxon>
        <taxon>Viridiplantae</taxon>
        <taxon>Streptophyta</taxon>
        <taxon>Embryophyta</taxon>
        <taxon>Tracheophyta</taxon>
        <taxon>Spermatophyta</taxon>
        <taxon>Magnoliopsida</taxon>
        <taxon>eudicotyledons</taxon>
        <taxon>Gunneridae</taxon>
        <taxon>Pentapetalae</taxon>
        <taxon>asterids</taxon>
        <taxon>Ericales</taxon>
        <taxon>Theaceae</taxon>
        <taxon>Camellia</taxon>
    </lineage>
</organism>
<keyword evidence="3" id="KW-0805">Transcription regulation</keyword>
<dbReference type="GO" id="GO:0005634">
    <property type="term" value="C:nucleus"/>
    <property type="evidence" value="ECO:0007669"/>
    <property type="project" value="UniProtKB-SubCell"/>
</dbReference>
<feature type="region of interest" description="Disordered" evidence="7">
    <location>
        <begin position="145"/>
        <end position="170"/>
    </location>
</feature>
<feature type="region of interest" description="Disordered" evidence="7">
    <location>
        <begin position="1"/>
        <end position="26"/>
    </location>
</feature>
<comment type="subcellular location">
    <subcellularLocation>
        <location evidence="1">Nucleus</location>
    </subcellularLocation>
</comment>
<dbReference type="GO" id="GO:0003677">
    <property type="term" value="F:DNA binding"/>
    <property type="evidence" value="ECO:0007669"/>
    <property type="project" value="UniProtKB-KW"/>
</dbReference>
<dbReference type="SUPFAM" id="SSF54171">
    <property type="entry name" value="DNA-binding domain"/>
    <property type="match status" value="1"/>
</dbReference>
<dbReference type="AlphaFoldDB" id="A0A4S4EQC9"/>
<gene>
    <name evidence="9" type="ORF">TEA_003951</name>
</gene>
<evidence type="ECO:0000256" key="3">
    <source>
        <dbReference type="ARBA" id="ARBA00023015"/>
    </source>
</evidence>
<evidence type="ECO:0000259" key="8">
    <source>
        <dbReference type="PROSITE" id="PS51032"/>
    </source>
</evidence>
<feature type="domain" description="AP2/ERF" evidence="8">
    <location>
        <begin position="82"/>
        <end position="140"/>
    </location>
</feature>
<comment type="caution">
    <text evidence="9">The sequence shown here is derived from an EMBL/GenBank/DDBJ whole genome shotgun (WGS) entry which is preliminary data.</text>
</comment>
<dbReference type="STRING" id="542762.A0A4S4EQC9"/>
<dbReference type="GO" id="GO:0009873">
    <property type="term" value="P:ethylene-activated signaling pathway"/>
    <property type="evidence" value="ECO:0007669"/>
    <property type="project" value="InterPro"/>
</dbReference>
<keyword evidence="4" id="KW-0238">DNA-binding</keyword>
<dbReference type="EMBL" id="SDRB02002744">
    <property type="protein sequence ID" value="THG18968.1"/>
    <property type="molecule type" value="Genomic_DNA"/>
</dbReference>
<reference evidence="9 10" key="1">
    <citation type="journal article" date="2018" name="Proc. Natl. Acad. Sci. U.S.A.">
        <title>Draft genome sequence of Camellia sinensis var. sinensis provides insights into the evolution of the tea genome and tea quality.</title>
        <authorList>
            <person name="Wei C."/>
            <person name="Yang H."/>
            <person name="Wang S."/>
            <person name="Zhao J."/>
            <person name="Liu C."/>
            <person name="Gao L."/>
            <person name="Xia E."/>
            <person name="Lu Y."/>
            <person name="Tai Y."/>
            <person name="She G."/>
            <person name="Sun J."/>
            <person name="Cao H."/>
            <person name="Tong W."/>
            <person name="Gao Q."/>
            <person name="Li Y."/>
            <person name="Deng W."/>
            <person name="Jiang X."/>
            <person name="Wang W."/>
            <person name="Chen Q."/>
            <person name="Zhang S."/>
            <person name="Li H."/>
            <person name="Wu J."/>
            <person name="Wang P."/>
            <person name="Li P."/>
            <person name="Shi C."/>
            <person name="Zheng F."/>
            <person name="Jian J."/>
            <person name="Huang B."/>
            <person name="Shan D."/>
            <person name="Shi M."/>
            <person name="Fang C."/>
            <person name="Yue Y."/>
            <person name="Li F."/>
            <person name="Li D."/>
            <person name="Wei S."/>
            <person name="Han B."/>
            <person name="Jiang C."/>
            <person name="Yin Y."/>
            <person name="Xia T."/>
            <person name="Zhang Z."/>
            <person name="Bennetzen J.L."/>
            <person name="Zhao S."/>
            <person name="Wan X."/>
        </authorList>
    </citation>
    <scope>NUCLEOTIDE SEQUENCE [LARGE SCALE GENOMIC DNA]</scope>
    <source>
        <strain evidence="10">cv. Shuchazao</strain>
        <tissue evidence="9">Leaf</tissue>
    </source>
</reference>
<feature type="compositionally biased region" description="Low complexity" evidence="7">
    <location>
        <begin position="155"/>
        <end position="167"/>
    </location>
</feature>
<dbReference type="SMART" id="SM00380">
    <property type="entry name" value="AP2"/>
    <property type="match status" value="1"/>
</dbReference>
<evidence type="ECO:0000313" key="9">
    <source>
        <dbReference type="EMBL" id="THG18968.1"/>
    </source>
</evidence>
<dbReference type="PROSITE" id="PS51032">
    <property type="entry name" value="AP2_ERF"/>
    <property type="match status" value="1"/>
</dbReference>
<evidence type="ECO:0000256" key="7">
    <source>
        <dbReference type="SAM" id="MobiDB-lite"/>
    </source>
</evidence>
<keyword evidence="2" id="KW-0611">Plant defense</keyword>
<dbReference type="Gene3D" id="3.30.730.10">
    <property type="entry name" value="AP2/ERF domain"/>
    <property type="match status" value="1"/>
</dbReference>
<evidence type="ECO:0000256" key="4">
    <source>
        <dbReference type="ARBA" id="ARBA00023125"/>
    </source>
</evidence>
<dbReference type="Pfam" id="PF00847">
    <property type="entry name" value="AP2"/>
    <property type="match status" value="1"/>
</dbReference>
<name>A0A4S4EQC9_CAMSN</name>
<proteinExistence type="predicted"/>
<evidence type="ECO:0000256" key="5">
    <source>
        <dbReference type="ARBA" id="ARBA00023163"/>
    </source>
</evidence>
<evidence type="ECO:0000256" key="6">
    <source>
        <dbReference type="ARBA" id="ARBA00023242"/>
    </source>
</evidence>
<protein>
    <recommendedName>
        <fullName evidence="8">AP2/ERF domain-containing protein</fullName>
    </recommendedName>
</protein>
<keyword evidence="5" id="KW-0804">Transcription</keyword>
<dbReference type="InterPro" id="IPR036955">
    <property type="entry name" value="AP2/ERF_dom_sf"/>
</dbReference>
<accession>A0A4S4EQC9</accession>
<dbReference type="InterPro" id="IPR016177">
    <property type="entry name" value="DNA-bd_dom_sf"/>
</dbReference>
<sequence length="413" mass="45667">MEDCSSPQYPRFDVSPKSPFSSWSEPEQLLHTKSLSCDENPSEENFPVKVKEKSLETDFCKGFNDKEDFTSKVKNKSGKEKRYIGVRKRPWGKYAAEIRDSTRQGARVWLGTFTTAEEAALAYDQAAFVMRGPLARLNFPTERVRESLRQNGDESSSSSSSCTSSSSPAAALKERNKMRMKLLISRRRRNNEKEGIVVKPGANMSVFEFEDLGTDLLDELLSSSERASHNFATSTCFRTLDLEISQLQHVSELFFIHDDGKYAAAEGVLQGGMGYDGIGGCSKEKEWCEPEEGRSNINLEVLLEGVQVGPLPNGSNNRESKGKVVVDQKTSTTCKKGFVSRRGSRIAGGISKQKGVVSNLGFQRGVIFKATTTAIASSLSSSQSKSRSKRRSLIEEAQSTLKVEGVLGLQFWS</sequence>
<evidence type="ECO:0000256" key="1">
    <source>
        <dbReference type="ARBA" id="ARBA00004123"/>
    </source>
</evidence>
<dbReference type="PANTHER" id="PTHR31190:SF72">
    <property type="entry name" value="AP2 DOMAIN CONTAINING PROTEIN, EXPRESSED"/>
    <property type="match status" value="1"/>
</dbReference>
<dbReference type="PRINTS" id="PR00367">
    <property type="entry name" value="ETHRSPELEMNT"/>
</dbReference>
<evidence type="ECO:0000256" key="2">
    <source>
        <dbReference type="ARBA" id="ARBA00022821"/>
    </source>
</evidence>
<dbReference type="Proteomes" id="UP000306102">
    <property type="component" value="Unassembled WGS sequence"/>
</dbReference>
<dbReference type="PANTHER" id="PTHR31190">
    <property type="entry name" value="DNA-BINDING DOMAIN"/>
    <property type="match status" value="1"/>
</dbReference>
<dbReference type="FunFam" id="3.30.730.10:FF:000001">
    <property type="entry name" value="Ethylene-responsive transcription factor 2"/>
    <property type="match status" value="1"/>
</dbReference>
<dbReference type="InterPro" id="IPR044808">
    <property type="entry name" value="ERF_plant"/>
</dbReference>